<proteinExistence type="predicted"/>
<dbReference type="Proteomes" id="UP001160148">
    <property type="component" value="Unassembled WGS sequence"/>
</dbReference>
<evidence type="ECO:0000313" key="2">
    <source>
        <dbReference type="EMBL" id="CAI6344301.1"/>
    </source>
</evidence>
<dbReference type="Pfam" id="PF16984">
    <property type="entry name" value="Grp7_allergen"/>
    <property type="match status" value="1"/>
</dbReference>
<dbReference type="InterPro" id="IPR038606">
    <property type="entry name" value="To_sf"/>
</dbReference>
<protein>
    <submittedName>
        <fullName evidence="2">Uncharacterized protein</fullName>
    </submittedName>
</protein>
<dbReference type="SMART" id="SM00700">
    <property type="entry name" value="JHBP"/>
    <property type="match status" value="1"/>
</dbReference>
<dbReference type="Gene3D" id="3.15.10.30">
    <property type="entry name" value="Haemolymph juvenile hormone binding protein"/>
    <property type="match status" value="1"/>
</dbReference>
<evidence type="ECO:0000313" key="3">
    <source>
        <dbReference type="Proteomes" id="UP001160148"/>
    </source>
</evidence>
<dbReference type="Gene3D" id="3.15.10.50">
    <property type="match status" value="1"/>
</dbReference>
<reference evidence="2 3" key="1">
    <citation type="submission" date="2023-01" db="EMBL/GenBank/DDBJ databases">
        <authorList>
            <person name="Whitehead M."/>
        </authorList>
    </citation>
    <scope>NUCLEOTIDE SEQUENCE [LARGE SCALE GENOMIC DNA]</scope>
</reference>
<comment type="caution">
    <text evidence="2">The sequence shown here is derived from an EMBL/GenBank/DDBJ whole genome shotgun (WGS) entry which is preliminary data.</text>
</comment>
<dbReference type="InterPro" id="IPR038602">
    <property type="entry name" value="Mite_allergen_7_sf"/>
</dbReference>
<dbReference type="AlphaFoldDB" id="A0AAV0VJ90"/>
<dbReference type="Pfam" id="PF06585">
    <property type="entry name" value="JHBP"/>
    <property type="match status" value="1"/>
</dbReference>
<evidence type="ECO:0000256" key="1">
    <source>
        <dbReference type="SAM" id="SignalP"/>
    </source>
</evidence>
<keyword evidence="3" id="KW-1185">Reference proteome</keyword>
<dbReference type="PANTHER" id="PTHR11008">
    <property type="entry name" value="PROTEIN TAKEOUT-LIKE PROTEIN"/>
    <property type="match status" value="1"/>
</dbReference>
<dbReference type="PANTHER" id="PTHR11008:SF13">
    <property type="entry name" value="FI04421P"/>
    <property type="match status" value="1"/>
</dbReference>
<organism evidence="2 3">
    <name type="scientific">Macrosiphum euphorbiae</name>
    <name type="common">potato aphid</name>
    <dbReference type="NCBI Taxonomy" id="13131"/>
    <lineage>
        <taxon>Eukaryota</taxon>
        <taxon>Metazoa</taxon>
        <taxon>Ecdysozoa</taxon>
        <taxon>Arthropoda</taxon>
        <taxon>Hexapoda</taxon>
        <taxon>Insecta</taxon>
        <taxon>Pterygota</taxon>
        <taxon>Neoptera</taxon>
        <taxon>Paraneoptera</taxon>
        <taxon>Hemiptera</taxon>
        <taxon>Sternorrhyncha</taxon>
        <taxon>Aphidomorpha</taxon>
        <taxon>Aphidoidea</taxon>
        <taxon>Aphididae</taxon>
        <taxon>Macrosiphini</taxon>
        <taxon>Macrosiphum</taxon>
    </lineage>
</organism>
<sequence length="554" mass="60844">MKTTVAVAAIALSLFGLFPFVTVALPVAGEGQNESVTTATEIQSTTVLPVDTTTESVSPTAIEAVESTTENADQTTSAVPTNTTTEIVNETTTEPAETTTEDVVQTTTEDVVQTTTEDVVQTTTEDVVPTSTEPLELTTSEATTVVNNTLPAEVIKDKLSEQIRKILKHYQHPDPVGFPGAPIPDPLSIPSMNKDFGVAYMTFKNMTVHGLSKFKVENVNTDLKNMRVYVLLKIRRMYVLGNYTLRSWLSRPASGPFNVTLIEVEAAAEAALEPDADGNLQATETEMDMQFKDCELDFKNLGFAASMMQGIISSMGSVLFEGIKPFIINEVNTNLRADVNAQVKAITSKLPKMTVPVPDLAVAEGRKYVQRMGYDPYHVEDRHIDEGPLNFTITELTVSGLSNFQRVGDIGLQIRGPVLQMALHVITGSVNGSLRWNYRLGLSKTFSRTGVSNFTVDHIQVRALVNQTLDIRNKPVLEKLDIEVGKIEVQMDRKEPLDFVIEIAVNSLPSLLRHIIVDALEEPIKAKAQTILDDVQVEKMVEDRLPELDRIVGD</sequence>
<feature type="chain" id="PRO_5043494248" evidence="1">
    <location>
        <begin position="25"/>
        <end position="554"/>
    </location>
</feature>
<gene>
    <name evidence="2" type="ORF">MEUPH1_LOCUS1452</name>
</gene>
<accession>A0AAV0VJ90</accession>
<dbReference type="EMBL" id="CARXXK010000001">
    <property type="protein sequence ID" value="CAI6344301.1"/>
    <property type="molecule type" value="Genomic_DNA"/>
</dbReference>
<dbReference type="InterPro" id="IPR010562">
    <property type="entry name" value="Haemolymph_juvenile_hormone-bd"/>
</dbReference>
<keyword evidence="1" id="KW-0732">Signal</keyword>
<feature type="signal peptide" evidence="1">
    <location>
        <begin position="1"/>
        <end position="24"/>
    </location>
</feature>
<dbReference type="InterPro" id="IPR020234">
    <property type="entry name" value="Mite_allergen_group-7"/>
</dbReference>
<name>A0AAV0VJ90_9HEMI</name>